<dbReference type="InterPro" id="IPR046235">
    <property type="entry name" value="DUF6268"/>
</dbReference>
<keyword evidence="3" id="KW-1185">Reference proteome</keyword>
<sequence>MKNSVNHIAIRKWFIFIVILCGSNIWAQSTDIFRVEYLNIPENDTGIKTQRYKALLNLPIKLNEKEDYLITGMEYNRFDMGYSENLPFDKSELIRFHVIDLNVGYLTKWNENWNLVTILTPRMASNFMNGTVTDDFFMNATATFWKERPNADKPYRIVLGLTYNSTTGLPVPLPLVNYYRRFHPNWSFTFGIPKSSLRHYFNKKHSLEMALLLDGYFINLQNDILLDNGQVASKISLTSLLGTLVYQYNISKRMSLFAMVGKTVVQEGILRNDDQGKVYLLNDESNFYIRTGFKIGVF</sequence>
<protein>
    <recommendedName>
        <fullName evidence="1">DUF6268 domain-containing protein</fullName>
    </recommendedName>
</protein>
<feature type="domain" description="DUF6268" evidence="1">
    <location>
        <begin position="49"/>
        <end position="295"/>
    </location>
</feature>
<reference evidence="2 3" key="1">
    <citation type="submission" date="2021-03" db="EMBL/GenBank/DDBJ databases">
        <title>Muricauda sp. CAU 1631 isolated from Incheon.</title>
        <authorList>
            <person name="Kim W."/>
        </authorList>
    </citation>
    <scope>NUCLEOTIDE SEQUENCE [LARGE SCALE GENOMIC DNA]</scope>
    <source>
        <strain evidence="2 3">CAU 1631</strain>
    </source>
</reference>
<name>A0ABS3ESP7_9FLAO</name>
<comment type="caution">
    <text evidence="2">The sequence shown here is derived from an EMBL/GenBank/DDBJ whole genome shotgun (WGS) entry which is preliminary data.</text>
</comment>
<accession>A0ABS3ESP7</accession>
<proteinExistence type="predicted"/>
<gene>
    <name evidence="2" type="ORF">J0X13_01765</name>
</gene>
<evidence type="ECO:0000259" key="1">
    <source>
        <dbReference type="Pfam" id="PF19783"/>
    </source>
</evidence>
<dbReference type="EMBL" id="JAFLND010000001">
    <property type="protein sequence ID" value="MBO0329253.1"/>
    <property type="molecule type" value="Genomic_DNA"/>
</dbReference>
<evidence type="ECO:0000313" key="2">
    <source>
        <dbReference type="EMBL" id="MBO0329253.1"/>
    </source>
</evidence>
<organism evidence="2 3">
    <name type="scientific">[Muricauda] lutisoli</name>
    <dbReference type="NCBI Taxonomy" id="2816035"/>
    <lineage>
        <taxon>Bacteria</taxon>
        <taxon>Pseudomonadati</taxon>
        <taxon>Bacteroidota</taxon>
        <taxon>Flavobacteriia</taxon>
        <taxon>Flavobacteriales</taxon>
        <taxon>Flavobacteriaceae</taxon>
        <taxon>Allomuricauda</taxon>
    </lineage>
</organism>
<dbReference type="Proteomes" id="UP000664163">
    <property type="component" value="Unassembled WGS sequence"/>
</dbReference>
<dbReference type="Pfam" id="PF19783">
    <property type="entry name" value="DUF6268"/>
    <property type="match status" value="1"/>
</dbReference>
<evidence type="ECO:0000313" key="3">
    <source>
        <dbReference type="Proteomes" id="UP000664163"/>
    </source>
</evidence>